<accession>A0A934NFY8</accession>
<sequence length="120" mass="12773">MADLRVEDGELVLHLTGVEKVEGVHGDLRAPLAAVRGVEVLDDAHTPAGIHAGVKLGTRIPGVVEVGTVQGRTTRLFAAVHHDTPRGLRVRLEGSVYDEWIVGCNDPEAVAARLGLSERT</sequence>
<reference evidence="1 2" key="1">
    <citation type="submission" date="2020-10" db="EMBL/GenBank/DDBJ databases">
        <title>Ca. Dormibacterota MAGs.</title>
        <authorList>
            <person name="Montgomery K."/>
        </authorList>
    </citation>
    <scope>NUCLEOTIDE SEQUENCE [LARGE SCALE GENOMIC DNA]</scope>
    <source>
        <strain evidence="1">Mitchell_Peninsula_5</strain>
    </source>
</reference>
<comment type="caution">
    <text evidence="1">The sequence shown here is derived from an EMBL/GenBank/DDBJ whole genome shotgun (WGS) entry which is preliminary data.</text>
</comment>
<gene>
    <name evidence="1" type="ORF">JF887_14260</name>
</gene>
<evidence type="ECO:0000313" key="1">
    <source>
        <dbReference type="EMBL" id="MBJ7610568.1"/>
    </source>
</evidence>
<dbReference type="EMBL" id="JAEKNN010000065">
    <property type="protein sequence ID" value="MBJ7610568.1"/>
    <property type="molecule type" value="Genomic_DNA"/>
</dbReference>
<evidence type="ECO:0000313" key="2">
    <source>
        <dbReference type="Proteomes" id="UP000614410"/>
    </source>
</evidence>
<protein>
    <submittedName>
        <fullName evidence="1">Uncharacterized protein</fullName>
    </submittedName>
</protein>
<proteinExistence type="predicted"/>
<dbReference type="Proteomes" id="UP000614410">
    <property type="component" value="Unassembled WGS sequence"/>
</dbReference>
<organism evidence="1 2">
    <name type="scientific">Candidatus Amunia macphersoniae</name>
    <dbReference type="NCBI Taxonomy" id="3127014"/>
    <lineage>
        <taxon>Bacteria</taxon>
        <taxon>Bacillati</taxon>
        <taxon>Candidatus Dormiibacterota</taxon>
        <taxon>Candidatus Dormibacteria</taxon>
        <taxon>Candidatus Aeolococcales</taxon>
        <taxon>Candidatus Aeolococcaceae</taxon>
        <taxon>Candidatus Amunia</taxon>
    </lineage>
</organism>
<name>A0A934NFY8_9BACT</name>
<dbReference type="AlphaFoldDB" id="A0A934NFY8"/>